<dbReference type="AlphaFoldDB" id="A0A239T0M6"/>
<dbReference type="KEGG" id="smen:SAMEA4412692_2228"/>
<dbReference type="InterPro" id="IPR036095">
    <property type="entry name" value="PTS_EIIB-like_sf"/>
</dbReference>
<evidence type="ECO:0000256" key="3">
    <source>
        <dbReference type="ARBA" id="ARBA00023015"/>
    </source>
</evidence>
<keyword evidence="8" id="KW-1185">Reference proteome</keyword>
<evidence type="ECO:0000256" key="2">
    <source>
        <dbReference type="ARBA" id="ARBA00022737"/>
    </source>
</evidence>
<accession>A0A239T0M6</accession>
<dbReference type="Proteomes" id="UP000215185">
    <property type="component" value="Chromosome 1"/>
</dbReference>
<evidence type="ECO:0000256" key="4">
    <source>
        <dbReference type="ARBA" id="ARBA00023163"/>
    </source>
</evidence>
<dbReference type="InterPro" id="IPR036388">
    <property type="entry name" value="WH-like_DNA-bd_sf"/>
</dbReference>
<evidence type="ECO:0000259" key="5">
    <source>
        <dbReference type="PROSITE" id="PS51099"/>
    </source>
</evidence>
<organism evidence="7 8">
    <name type="scientific">Streptococcus merionis</name>
    <dbReference type="NCBI Taxonomy" id="400065"/>
    <lineage>
        <taxon>Bacteria</taxon>
        <taxon>Bacillati</taxon>
        <taxon>Bacillota</taxon>
        <taxon>Bacilli</taxon>
        <taxon>Lactobacillales</taxon>
        <taxon>Streptococcaceae</taxon>
        <taxon>Streptococcus</taxon>
    </lineage>
</organism>
<dbReference type="PANTHER" id="PTHR30185">
    <property type="entry name" value="CRYPTIC BETA-GLUCOSIDE BGL OPERON ANTITERMINATOR"/>
    <property type="match status" value="1"/>
</dbReference>
<dbReference type="InterPro" id="IPR013011">
    <property type="entry name" value="PTS_EIIB_2"/>
</dbReference>
<dbReference type="STRING" id="1123308.GCA_000380085_01071"/>
<dbReference type="RefSeq" id="WP_018373645.1">
    <property type="nucleotide sequence ID" value="NZ_LT906439.1"/>
</dbReference>
<gene>
    <name evidence="7" type="primary">licR_8</name>
    <name evidence="7" type="ORF">SAMEA4412692_02228</name>
</gene>
<keyword evidence="2" id="KW-0677">Repeat</keyword>
<dbReference type="GO" id="GO:0006355">
    <property type="term" value="P:regulation of DNA-templated transcription"/>
    <property type="evidence" value="ECO:0007669"/>
    <property type="project" value="InterPro"/>
</dbReference>
<protein>
    <submittedName>
        <fullName evidence="7">PRD domain/PTS system IIA domain-containing protein</fullName>
    </submittedName>
</protein>
<dbReference type="InterPro" id="IPR036390">
    <property type="entry name" value="WH_DNA-bd_sf"/>
</dbReference>
<keyword evidence="1" id="KW-0808">Transferase</keyword>
<keyword evidence="4" id="KW-0804">Transcription</keyword>
<dbReference type="SUPFAM" id="SSF46785">
    <property type="entry name" value="Winged helix' DNA-binding domain"/>
    <property type="match status" value="1"/>
</dbReference>
<reference evidence="7 8" key="1">
    <citation type="submission" date="2017-06" db="EMBL/GenBank/DDBJ databases">
        <authorList>
            <consortium name="Pathogen Informatics"/>
        </authorList>
    </citation>
    <scope>NUCLEOTIDE SEQUENCE [LARGE SCALE GENOMIC DNA]</scope>
    <source>
        <strain evidence="7 8">NCTC13788</strain>
    </source>
</reference>
<feature type="domain" description="PTS EIIB type-2" evidence="5">
    <location>
        <begin position="390"/>
        <end position="469"/>
    </location>
</feature>
<dbReference type="PROSITE" id="PS51099">
    <property type="entry name" value="PTS_EIIB_TYPE_2"/>
    <property type="match status" value="1"/>
</dbReference>
<name>A0A239T0M6_9STRE</name>
<dbReference type="Gene3D" id="3.40.50.2300">
    <property type="match status" value="1"/>
</dbReference>
<dbReference type="CDD" id="cd05568">
    <property type="entry name" value="PTS_IIB_bgl_like"/>
    <property type="match status" value="1"/>
</dbReference>
<dbReference type="SUPFAM" id="SSF52794">
    <property type="entry name" value="PTS system IIB component-like"/>
    <property type="match status" value="1"/>
</dbReference>
<dbReference type="InterPro" id="IPR050661">
    <property type="entry name" value="BglG_antiterminators"/>
</dbReference>
<dbReference type="PANTHER" id="PTHR30185:SF18">
    <property type="entry name" value="TRANSCRIPTIONAL REGULATOR MTLR"/>
    <property type="match status" value="1"/>
</dbReference>
<dbReference type="SUPFAM" id="SSF63520">
    <property type="entry name" value="PTS-regulatory domain, PRD"/>
    <property type="match status" value="1"/>
</dbReference>
<evidence type="ECO:0000256" key="1">
    <source>
        <dbReference type="ARBA" id="ARBA00022679"/>
    </source>
</evidence>
<evidence type="ECO:0000259" key="6">
    <source>
        <dbReference type="PROSITE" id="PS51372"/>
    </source>
</evidence>
<dbReference type="PROSITE" id="PS51372">
    <property type="entry name" value="PRD_2"/>
    <property type="match status" value="1"/>
</dbReference>
<dbReference type="GO" id="GO:0008982">
    <property type="term" value="F:protein-N(PI)-phosphohistidine-sugar phosphotransferase activity"/>
    <property type="evidence" value="ECO:0007669"/>
    <property type="project" value="InterPro"/>
</dbReference>
<evidence type="ECO:0000313" key="7">
    <source>
        <dbReference type="EMBL" id="SNU91237.1"/>
    </source>
</evidence>
<dbReference type="Pfam" id="PF08279">
    <property type="entry name" value="HTH_11"/>
    <property type="match status" value="1"/>
</dbReference>
<feature type="domain" description="PRD" evidence="6">
    <location>
        <begin position="282"/>
        <end position="389"/>
    </location>
</feature>
<evidence type="ECO:0000313" key="8">
    <source>
        <dbReference type="Proteomes" id="UP000215185"/>
    </source>
</evidence>
<dbReference type="GO" id="GO:0009401">
    <property type="term" value="P:phosphoenolpyruvate-dependent sugar phosphotransferase system"/>
    <property type="evidence" value="ECO:0007669"/>
    <property type="project" value="InterPro"/>
</dbReference>
<dbReference type="InterPro" id="IPR011608">
    <property type="entry name" value="PRD"/>
</dbReference>
<dbReference type="Pfam" id="PF00874">
    <property type="entry name" value="PRD"/>
    <property type="match status" value="1"/>
</dbReference>
<keyword evidence="3" id="KW-0805">Transcription regulation</keyword>
<dbReference type="Gene3D" id="1.10.1790.10">
    <property type="entry name" value="PRD domain"/>
    <property type="match status" value="1"/>
</dbReference>
<proteinExistence type="predicted"/>
<dbReference type="EMBL" id="LT906439">
    <property type="protein sequence ID" value="SNU91237.1"/>
    <property type="molecule type" value="Genomic_DNA"/>
</dbReference>
<sequence>MPTNRQIKLLELLKQDNSYQSISSLAKKLGYSERTLYSDIKFLRDTGIKILTKRGEGIKLDNDDYNDKYEVINPILLRRVEIMEQLLLKNKIITLKQLSEKYFVSQSSVKYDLKQIEKILSNGIEFRFYSDHNGTRVRPKNLNQKISLLFNFNQYVMEHASELEKKEENNDIDILTHYYSENIVRVCKNVLYTFIKKNIMTIPDIYTENFLSIFISFVSQLIEGKHFREGRDIFEKHQHSFYVSNAVTLLHNTSSRLSFDYTNGDVEFLSQMLLNYKFEQFPTEQIDDGVVIKLIEKVSNSLDVDFLKDKQLIEQLKIHIPAMLYRLKLHTPVKNPFTEQIKLEFSITYNVLWIVMEDFSQEIGITFNEDEIAFLTIYFQLSLEKIGQSRKILIVCQMGIITSELLITRIKNILPSLDEIKVASVYELDELNISTYDLILTTLKTNSNAENVYYISPFASNEVLLSLLN</sequence>
<dbReference type="InterPro" id="IPR036634">
    <property type="entry name" value="PRD_sf"/>
</dbReference>
<dbReference type="InterPro" id="IPR013196">
    <property type="entry name" value="HTH_11"/>
</dbReference>
<dbReference type="Gene3D" id="1.10.10.10">
    <property type="entry name" value="Winged helix-like DNA-binding domain superfamily/Winged helix DNA-binding domain"/>
    <property type="match status" value="2"/>
</dbReference>